<gene>
    <name evidence="2" type="primary">LOC114251396</name>
</gene>
<evidence type="ECO:0000313" key="2">
    <source>
        <dbReference type="RefSeq" id="XP_028041433.1"/>
    </source>
</evidence>
<evidence type="ECO:0000313" key="1">
    <source>
        <dbReference type="Proteomes" id="UP000504629"/>
    </source>
</evidence>
<sequence length="107" mass="12338">MNFCACQDQQAQLKTRTDYFTWLSSECLRKVLEYFGHVARMGGNNFKKLIVTGKVDGKSPRGRSPTDQIRTTLDSLFHNALQAARDRNRWKKIVREKVIQKGGHDPQ</sequence>
<protein>
    <submittedName>
        <fullName evidence="2">Uncharacterized protein LOC114251396</fullName>
    </submittedName>
</protein>
<dbReference type="Proteomes" id="UP000504629">
    <property type="component" value="Unplaced"/>
</dbReference>
<keyword evidence="1" id="KW-1185">Reference proteome</keyword>
<name>A0A6J2KIQ1_BOMMA</name>
<dbReference type="OrthoDB" id="7490433at2759"/>
<proteinExistence type="predicted"/>
<dbReference type="AlphaFoldDB" id="A0A6J2KIQ1"/>
<feature type="non-terminal residue" evidence="2">
    <location>
        <position position="107"/>
    </location>
</feature>
<reference evidence="2" key="1">
    <citation type="submission" date="2025-08" db="UniProtKB">
        <authorList>
            <consortium name="RefSeq"/>
        </authorList>
    </citation>
    <scope>IDENTIFICATION</scope>
    <source>
        <tissue evidence="2">Silk gland</tissue>
    </source>
</reference>
<accession>A0A6J2KIQ1</accession>
<dbReference type="RefSeq" id="XP_028041433.1">
    <property type="nucleotide sequence ID" value="XM_028185632.1"/>
</dbReference>
<organism evidence="1 2">
    <name type="scientific">Bombyx mandarina</name>
    <name type="common">Wild silk moth</name>
    <name type="synonym">Wild silkworm</name>
    <dbReference type="NCBI Taxonomy" id="7092"/>
    <lineage>
        <taxon>Eukaryota</taxon>
        <taxon>Metazoa</taxon>
        <taxon>Ecdysozoa</taxon>
        <taxon>Arthropoda</taxon>
        <taxon>Hexapoda</taxon>
        <taxon>Insecta</taxon>
        <taxon>Pterygota</taxon>
        <taxon>Neoptera</taxon>
        <taxon>Endopterygota</taxon>
        <taxon>Lepidoptera</taxon>
        <taxon>Glossata</taxon>
        <taxon>Ditrysia</taxon>
        <taxon>Bombycoidea</taxon>
        <taxon>Bombycidae</taxon>
        <taxon>Bombycinae</taxon>
        <taxon>Bombyx</taxon>
    </lineage>
</organism>
<dbReference type="KEGG" id="bman:114251396"/>
<dbReference type="GeneID" id="114251396"/>